<feature type="transmembrane region" description="Helical" evidence="6">
    <location>
        <begin position="85"/>
        <end position="111"/>
    </location>
</feature>
<feature type="transmembrane region" description="Helical" evidence="6">
    <location>
        <begin position="157"/>
        <end position="179"/>
    </location>
</feature>
<evidence type="ECO:0000256" key="5">
    <source>
        <dbReference type="ARBA" id="ARBA00023136"/>
    </source>
</evidence>
<evidence type="ECO:0000313" key="7">
    <source>
        <dbReference type="EMBL" id="UYW02030.1"/>
    </source>
</evidence>
<dbReference type="EMBL" id="CP081495">
    <property type="protein sequence ID" value="UYW02030.1"/>
    <property type="molecule type" value="Genomic_DNA"/>
</dbReference>
<evidence type="ECO:0000256" key="6">
    <source>
        <dbReference type="SAM" id="Phobius"/>
    </source>
</evidence>
<dbReference type="Proteomes" id="UP001163328">
    <property type="component" value="Chromosome"/>
</dbReference>
<comment type="subcellular location">
    <subcellularLocation>
        <location evidence="1">Cell membrane</location>
        <topology evidence="1">Multi-pass membrane protein</topology>
    </subcellularLocation>
</comment>
<keyword evidence="5 6" id="KW-0472">Membrane</keyword>
<evidence type="ECO:0000313" key="8">
    <source>
        <dbReference type="Proteomes" id="UP001163328"/>
    </source>
</evidence>
<organism evidence="7 8">
    <name type="scientific">Flavobacterium agricola</name>
    <dbReference type="NCBI Taxonomy" id="2870839"/>
    <lineage>
        <taxon>Bacteria</taxon>
        <taxon>Pseudomonadati</taxon>
        <taxon>Bacteroidota</taxon>
        <taxon>Flavobacteriia</taxon>
        <taxon>Flavobacteriales</taxon>
        <taxon>Flavobacteriaceae</taxon>
        <taxon>Flavobacterium</taxon>
    </lineage>
</organism>
<evidence type="ECO:0000256" key="1">
    <source>
        <dbReference type="ARBA" id="ARBA00004651"/>
    </source>
</evidence>
<sequence length="505" mass="58120">MSSHKTIAKNTMFLYIRMFLIMGITLYTSRIVLEQLGISDYGIYSLVGGVVAMFGFFNAAMSSATQRYLSYDIGRGDKFQLQKTFSATLTLHIGIAILGFVLAETIGLWYVNFKMVVPDDKLFSVNIVYQFSILTFIVGIIQVPYNALIISHEQMKVYAYMSIIEVILKLGAVYILIFFPSYKLIVYSILIFAVSFLISLFYQMYCRKKYEESIFKFEYDKKYYKELISYSGWNLFGNIAWISKNQGVNLIINLFFGTVLNASYAITNQVTTAISLFVSNLQTAFNPQIIKKYSQQDYVGTQNLIFQGSKFSYLLILLLIMPILLNTDYILKLWLNEVPDYTVVFVKLALLNVLIESLSGTLMTGAQATGKIKWYQIIIGTLIFFNLPLAYYFLKLNFSPPVIFKISNIISLIALLCRLIILNKTLKLSYKLYFKNVLLKIAYISCFAVIYYSLYINFFKESISFIRFILDSSFCVLILIILIYLVCFNKAEKKEIGLYIKNKIK</sequence>
<feature type="transmembrane region" description="Helical" evidence="6">
    <location>
        <begin position="465"/>
        <end position="487"/>
    </location>
</feature>
<dbReference type="PANTHER" id="PTHR30250">
    <property type="entry name" value="PST FAMILY PREDICTED COLANIC ACID TRANSPORTER"/>
    <property type="match status" value="1"/>
</dbReference>
<feature type="transmembrane region" description="Helical" evidence="6">
    <location>
        <begin position="343"/>
        <end position="362"/>
    </location>
</feature>
<keyword evidence="4 6" id="KW-1133">Transmembrane helix</keyword>
<dbReference type="InterPro" id="IPR050833">
    <property type="entry name" value="Poly_Biosynth_Transport"/>
</dbReference>
<feature type="transmembrane region" description="Helical" evidence="6">
    <location>
        <begin position="185"/>
        <end position="205"/>
    </location>
</feature>
<evidence type="ECO:0000256" key="4">
    <source>
        <dbReference type="ARBA" id="ARBA00022989"/>
    </source>
</evidence>
<protein>
    <submittedName>
        <fullName evidence="7">Oligosaccharide flippase family protein</fullName>
    </submittedName>
</protein>
<feature type="transmembrane region" description="Helical" evidence="6">
    <location>
        <begin position="311"/>
        <end position="331"/>
    </location>
</feature>
<evidence type="ECO:0000256" key="3">
    <source>
        <dbReference type="ARBA" id="ARBA00022692"/>
    </source>
</evidence>
<feature type="transmembrane region" description="Helical" evidence="6">
    <location>
        <begin position="406"/>
        <end position="426"/>
    </location>
</feature>
<gene>
    <name evidence="7" type="ORF">K5I29_03730</name>
</gene>
<feature type="transmembrane region" description="Helical" evidence="6">
    <location>
        <begin position="123"/>
        <end position="145"/>
    </location>
</feature>
<reference evidence="7" key="1">
    <citation type="submission" date="2021-08" db="EMBL/GenBank/DDBJ databases">
        <title>Flavobacterium sp. strain CC-SYL302.</title>
        <authorList>
            <person name="Lin S.-Y."/>
            <person name="Lee T.-H."/>
            <person name="Young C.-C."/>
        </authorList>
    </citation>
    <scope>NUCLEOTIDE SEQUENCE</scope>
    <source>
        <strain evidence="7">CC-SYL302</strain>
    </source>
</reference>
<feature type="transmembrane region" description="Helical" evidence="6">
    <location>
        <begin position="41"/>
        <end position="64"/>
    </location>
</feature>
<accession>A0ABY6M0F1</accession>
<keyword evidence="2" id="KW-1003">Cell membrane</keyword>
<dbReference type="PANTHER" id="PTHR30250:SF26">
    <property type="entry name" value="PSMA PROTEIN"/>
    <property type="match status" value="1"/>
</dbReference>
<keyword evidence="3 6" id="KW-0812">Transmembrane</keyword>
<keyword evidence="8" id="KW-1185">Reference proteome</keyword>
<evidence type="ECO:0000256" key="2">
    <source>
        <dbReference type="ARBA" id="ARBA00022475"/>
    </source>
</evidence>
<feature type="transmembrane region" description="Helical" evidence="6">
    <location>
        <begin position="12"/>
        <end position="29"/>
    </location>
</feature>
<feature type="transmembrane region" description="Helical" evidence="6">
    <location>
        <begin position="374"/>
        <end position="394"/>
    </location>
</feature>
<proteinExistence type="predicted"/>
<feature type="transmembrane region" description="Helical" evidence="6">
    <location>
        <begin position="438"/>
        <end position="459"/>
    </location>
</feature>
<name>A0ABY6M0F1_9FLAO</name>